<dbReference type="EC" id="6.2.1.35" evidence="1"/>
<gene>
    <name evidence="1" type="primary">madH</name>
    <name evidence="1" type="ORF">KL86DES1_10639</name>
</gene>
<dbReference type="RefSeq" id="WP_179979471.1">
    <property type="nucleotide sequence ID" value="NZ_LT608333.1"/>
</dbReference>
<reference evidence="1" key="1">
    <citation type="submission" date="2016-08" db="EMBL/GenBank/DDBJ databases">
        <authorList>
            <person name="Seilhamer J.J."/>
        </authorList>
    </citation>
    <scope>NUCLEOTIDE SEQUENCE</scope>
    <source>
        <strain evidence="1">86-1</strain>
    </source>
</reference>
<dbReference type="AlphaFoldDB" id="A0A212KZT5"/>
<accession>A0A212KZT5</accession>
<name>A0A212KZT5_9BACT</name>
<dbReference type="SUPFAM" id="SSF56801">
    <property type="entry name" value="Acetyl-CoA synthetase-like"/>
    <property type="match status" value="1"/>
</dbReference>
<keyword evidence="1" id="KW-0436">Ligase</keyword>
<organism evidence="1">
    <name type="scientific">uncultured Desulfovibrio sp</name>
    <dbReference type="NCBI Taxonomy" id="167968"/>
    <lineage>
        <taxon>Bacteria</taxon>
        <taxon>Pseudomonadati</taxon>
        <taxon>Thermodesulfobacteriota</taxon>
        <taxon>Desulfovibrionia</taxon>
        <taxon>Desulfovibrionales</taxon>
        <taxon>Desulfovibrionaceae</taxon>
        <taxon>Desulfovibrio</taxon>
        <taxon>environmental samples</taxon>
    </lineage>
</organism>
<evidence type="ECO:0000313" key="1">
    <source>
        <dbReference type="EMBL" id="SCM70798.1"/>
    </source>
</evidence>
<dbReference type="InterPro" id="IPR042099">
    <property type="entry name" value="ANL_N_sf"/>
</dbReference>
<proteinExistence type="predicted"/>
<dbReference type="GO" id="GO:0016874">
    <property type="term" value="F:ligase activity"/>
    <property type="evidence" value="ECO:0007669"/>
    <property type="project" value="UniProtKB-KW"/>
</dbReference>
<dbReference type="EMBL" id="FMJC01000001">
    <property type="protein sequence ID" value="SCM70798.1"/>
    <property type="molecule type" value="Genomic_DNA"/>
</dbReference>
<protein>
    <submittedName>
        <fullName evidence="1">ACP-SH:acetate ligase</fullName>
        <ecNumber evidence="1">6.2.1.35</ecNumber>
    </submittedName>
</protein>
<sequence>MCQKQLENLAAVVEKFGSAPTIADMPRRTLADKGINGPTAAHVIEEVHSPYNLAYLTFTTGSSAFQNIVGVTFEELPDRKRATQKALEMANISRGAHALVTYAPLVNVYSAQALHEYGMTWSFLLRSSRDALIVALCRDKPKVLIGESGFLKVALEDVANLGLAEAMPRDCIVLCSGTPLDLDIIPLAQKYGWQIHDLYGCQEFGWIALDGRPLRDDISLVPSPLGDDYKELVLGGLPLADSFIIGAGGHECNSSGQILTYRRKRTHPEYEVLITATTFSDPTIIEKAARSILRIKSRVVKVHPHIKCNAEATEMQLVTNMALTERDAKPAATITGPQKTRLFDSLVEAQIAFQKAGKTDPTWVKKS</sequence>
<dbReference type="Gene3D" id="3.40.50.12780">
    <property type="entry name" value="N-terminal domain of ligase-like"/>
    <property type="match status" value="1"/>
</dbReference>